<dbReference type="InterPro" id="IPR029058">
    <property type="entry name" value="AB_hydrolase_fold"/>
</dbReference>
<dbReference type="GO" id="GO:0016787">
    <property type="term" value="F:hydrolase activity"/>
    <property type="evidence" value="ECO:0007669"/>
    <property type="project" value="InterPro"/>
</dbReference>
<sequence length="249" mass="27322">MVNEAYYSPAPGKADDTPSPNAIILLTDIFGLPLNNCKILADLLASKVGVDVWVPDLFDGPPPFSTEELTPLMPDRAGVGISTWDMLRFIWMCIPRIPRLYANRATVVDARVEAFVKELKAEKKYGKLGAVGYCFGGSVAIRIGGRRLVDSIVVCHPGSCTLEQIQQITVPASWACAEDDLGFGPKLRSGAEEIFKARQGKDNYVDYEFVDYKGTAHGFAARPNLTITEVQEGYNGALQQTADWFKKTL</sequence>
<dbReference type="EMBL" id="SFCI01002288">
    <property type="protein sequence ID" value="TFY74120.1"/>
    <property type="molecule type" value="Genomic_DNA"/>
</dbReference>
<accession>A0A4Y9ZIX2</accession>
<name>A0A4Y9ZIX2_9AGAM</name>
<organism evidence="2 3">
    <name type="scientific">Hericium alpestre</name>
    <dbReference type="NCBI Taxonomy" id="135208"/>
    <lineage>
        <taxon>Eukaryota</taxon>
        <taxon>Fungi</taxon>
        <taxon>Dikarya</taxon>
        <taxon>Basidiomycota</taxon>
        <taxon>Agaricomycotina</taxon>
        <taxon>Agaricomycetes</taxon>
        <taxon>Russulales</taxon>
        <taxon>Hericiaceae</taxon>
        <taxon>Hericium</taxon>
    </lineage>
</organism>
<dbReference type="Pfam" id="PF01738">
    <property type="entry name" value="DLH"/>
    <property type="match status" value="1"/>
</dbReference>
<dbReference type="OrthoDB" id="10019231at2759"/>
<dbReference type="Proteomes" id="UP000298061">
    <property type="component" value="Unassembled WGS sequence"/>
</dbReference>
<dbReference type="SUPFAM" id="SSF53474">
    <property type="entry name" value="alpha/beta-Hydrolases"/>
    <property type="match status" value="1"/>
</dbReference>
<proteinExistence type="predicted"/>
<evidence type="ECO:0000259" key="1">
    <source>
        <dbReference type="Pfam" id="PF01738"/>
    </source>
</evidence>
<evidence type="ECO:0000313" key="2">
    <source>
        <dbReference type="EMBL" id="TFY74120.1"/>
    </source>
</evidence>
<comment type="caution">
    <text evidence="2">The sequence shown here is derived from an EMBL/GenBank/DDBJ whole genome shotgun (WGS) entry which is preliminary data.</text>
</comment>
<evidence type="ECO:0000313" key="3">
    <source>
        <dbReference type="Proteomes" id="UP000298061"/>
    </source>
</evidence>
<dbReference type="AlphaFoldDB" id="A0A4Y9ZIX2"/>
<dbReference type="PANTHER" id="PTHR17630:SF44">
    <property type="entry name" value="PROTEIN AIM2"/>
    <property type="match status" value="1"/>
</dbReference>
<keyword evidence="3" id="KW-1185">Reference proteome</keyword>
<dbReference type="PANTHER" id="PTHR17630">
    <property type="entry name" value="DIENELACTONE HYDROLASE"/>
    <property type="match status" value="1"/>
</dbReference>
<reference evidence="2 3" key="1">
    <citation type="submission" date="2019-02" db="EMBL/GenBank/DDBJ databases">
        <title>Genome sequencing of the rare red list fungi Hericium alpestre (H. flagellum).</title>
        <authorList>
            <person name="Buettner E."/>
            <person name="Kellner H."/>
        </authorList>
    </citation>
    <scope>NUCLEOTIDE SEQUENCE [LARGE SCALE GENOMIC DNA]</scope>
    <source>
        <strain evidence="2 3">DSM 108284</strain>
    </source>
</reference>
<feature type="domain" description="Dienelactone hydrolase" evidence="1">
    <location>
        <begin position="20"/>
        <end position="248"/>
    </location>
</feature>
<gene>
    <name evidence="2" type="ORF">EWM64_g9892</name>
</gene>
<dbReference type="STRING" id="135208.A0A4Y9ZIX2"/>
<protein>
    <recommendedName>
        <fullName evidence="1">Dienelactone hydrolase domain-containing protein</fullName>
    </recommendedName>
</protein>
<dbReference type="Gene3D" id="3.40.50.1820">
    <property type="entry name" value="alpha/beta hydrolase"/>
    <property type="match status" value="1"/>
</dbReference>
<dbReference type="InterPro" id="IPR002925">
    <property type="entry name" value="Dienelactn_hydro"/>
</dbReference>